<feature type="compositionally biased region" description="Polar residues" evidence="1">
    <location>
        <begin position="108"/>
        <end position="119"/>
    </location>
</feature>
<keyword evidence="5" id="KW-1185">Reference proteome</keyword>
<sequence>MFCNSGLCACLTSYIAAESYCYQKIDPGQPGCVYNEQCSSVWPDAFCDTSAGVGTCRCGENKVERATRDGHVCLDMLDANQNVLAITCPLPEGAGYTSALSDSKHPRQSNSPGPVLCNTDSLTTNQPAGEAGDGSAACLMPSDGSYVADLYDCVGFVSPVDLTTSGYSDRANGICCPNRDSNVCCGATDMGVCPEGEKAYINAVDMAVRECLINEPNSCPSNYLCRFNAAKNRYYCCGSTKSNYCPVGRAPFKEQSSTRAMRCTMSSRASTCPDGFECQSDVRDALQGYCCSVSDICPRKEEYFVDETSGMPRACSIGHFVTCPAGFTCMSQTDGISGYCCRGKPELSPSDGCPPGEVVLMDKNNEVCTSGSLSCPLGYFCQFSQQNKQFQCCGIPSDCPNSMVAFVGISGEHQRCSMNGGQACPDGYTCVKGKNSEEICCAGGKACQPAEVSVDGACLPLQHIATSCQHSSQCLGGSLCTDSTCRCPLGMVEDKQRCIAAKKECATNQVLFNDECLPLVSLGRACVHSVQCRGGGECEDGVCTCPPDTVRKLERCERIKMATSTASSTSYRPTVDGSTDRDGQAPNTKFLSGFCPSSRLPLLVNGTAESCTGGKQCPSGYMCMFSKSNRNYFCCSKSSQAVLEGECSLFRIK</sequence>
<protein>
    <submittedName>
        <fullName evidence="4">EB module</fullName>
    </submittedName>
</protein>
<dbReference type="EMBL" id="KN550055">
    <property type="protein sequence ID" value="KHJ95172.1"/>
    <property type="molecule type" value="Genomic_DNA"/>
</dbReference>
<keyword evidence="2" id="KW-0732">Signal</keyword>
<evidence type="ECO:0000256" key="1">
    <source>
        <dbReference type="SAM" id="MobiDB-lite"/>
    </source>
</evidence>
<dbReference type="InterPro" id="IPR028150">
    <property type="entry name" value="Lustrin_cystein"/>
</dbReference>
<dbReference type="InterPro" id="IPR053014">
    <property type="entry name" value="Cuticle_assoc_divergent"/>
</dbReference>
<evidence type="ECO:0000313" key="4">
    <source>
        <dbReference type="EMBL" id="KHJ95172.1"/>
    </source>
</evidence>
<organism evidence="4 5">
    <name type="scientific">Oesophagostomum dentatum</name>
    <name type="common">Nodular worm</name>
    <dbReference type="NCBI Taxonomy" id="61180"/>
    <lineage>
        <taxon>Eukaryota</taxon>
        <taxon>Metazoa</taxon>
        <taxon>Ecdysozoa</taxon>
        <taxon>Nematoda</taxon>
        <taxon>Chromadorea</taxon>
        <taxon>Rhabditida</taxon>
        <taxon>Rhabditina</taxon>
        <taxon>Rhabditomorpha</taxon>
        <taxon>Strongyloidea</taxon>
        <taxon>Strongylidae</taxon>
        <taxon>Oesophagostomum</taxon>
    </lineage>
</organism>
<dbReference type="Pfam" id="PF14625">
    <property type="entry name" value="Lustrin_cystein"/>
    <property type="match status" value="6"/>
</dbReference>
<name>A0A0B1THA6_OESDE</name>
<gene>
    <name evidence="4" type="ORF">OESDEN_04889</name>
</gene>
<dbReference type="Proteomes" id="UP000053660">
    <property type="component" value="Unassembled WGS sequence"/>
</dbReference>
<dbReference type="PANTHER" id="PTHR46339:SF12">
    <property type="entry name" value="BPTI_KUNITZ INHIBITOR DOMAIN-CONTAINING PROTEIN"/>
    <property type="match status" value="1"/>
</dbReference>
<feature type="chain" id="PRO_5002061776" evidence="2">
    <location>
        <begin position="18"/>
        <end position="653"/>
    </location>
</feature>
<dbReference type="InterPro" id="IPR006150">
    <property type="entry name" value="Cys_repeat_1"/>
</dbReference>
<evidence type="ECO:0000313" key="5">
    <source>
        <dbReference type="Proteomes" id="UP000053660"/>
    </source>
</evidence>
<dbReference type="OrthoDB" id="4473401at2759"/>
<dbReference type="SMART" id="SM00289">
    <property type="entry name" value="WR1"/>
    <property type="match status" value="7"/>
</dbReference>
<feature type="domain" description="EB" evidence="3">
    <location>
        <begin position="10"/>
        <end position="65"/>
    </location>
</feature>
<reference evidence="4 5" key="1">
    <citation type="submission" date="2014-03" db="EMBL/GenBank/DDBJ databases">
        <title>Draft genome of the hookworm Oesophagostomum dentatum.</title>
        <authorList>
            <person name="Mitreva M."/>
        </authorList>
    </citation>
    <scope>NUCLEOTIDE SEQUENCE [LARGE SCALE GENOMIC DNA]</scope>
    <source>
        <strain evidence="4 5">OD-Hann</strain>
    </source>
</reference>
<feature type="signal peptide" evidence="2">
    <location>
        <begin position="1"/>
        <end position="17"/>
    </location>
</feature>
<feature type="region of interest" description="Disordered" evidence="1">
    <location>
        <begin position="99"/>
        <end position="119"/>
    </location>
</feature>
<dbReference type="AlphaFoldDB" id="A0A0B1THA6"/>
<dbReference type="Pfam" id="PF01683">
    <property type="entry name" value="EB"/>
    <property type="match status" value="3"/>
</dbReference>
<accession>A0A0B1THA6</accession>
<dbReference type="PANTHER" id="PTHR46339">
    <property type="entry name" value="PROTEIN CBG15282-RELATED"/>
    <property type="match status" value="1"/>
</dbReference>
<feature type="domain" description="EB" evidence="3">
    <location>
        <begin position="505"/>
        <end position="556"/>
    </location>
</feature>
<dbReference type="InterPro" id="IPR006149">
    <property type="entry name" value="EB_dom"/>
</dbReference>
<evidence type="ECO:0000256" key="2">
    <source>
        <dbReference type="SAM" id="SignalP"/>
    </source>
</evidence>
<evidence type="ECO:0000259" key="3">
    <source>
        <dbReference type="Pfam" id="PF01683"/>
    </source>
</evidence>
<feature type="domain" description="EB" evidence="3">
    <location>
        <begin position="447"/>
        <end position="498"/>
    </location>
</feature>
<proteinExistence type="predicted"/>